<evidence type="ECO:0000256" key="6">
    <source>
        <dbReference type="HAMAP-Rule" id="MF_00280"/>
    </source>
</evidence>
<dbReference type="Pfam" id="PF17777">
    <property type="entry name" value="RL10P_insert"/>
    <property type="match status" value="1"/>
</dbReference>
<dbReference type="EMBL" id="MZGU01000006">
    <property type="protein sequence ID" value="PWB85010.1"/>
    <property type="molecule type" value="Genomic_DNA"/>
</dbReference>
<dbReference type="AlphaFoldDB" id="A0A2U1S5Y9"/>
<comment type="caution">
    <text evidence="9">The sequence shown here is derived from an EMBL/GenBank/DDBJ whole genome shotgun (WGS) entry which is preliminary data.</text>
</comment>
<proteinExistence type="inferred from homology"/>
<sequence length="338" mass="36004">MAHVAEWKKEEVSELKGLIDSYDVVGIVDLLNIPAKQLQEMRKSLNGKAVIRMSKKNLIDLALEDCNADKTNIVGLSDYMDGQVAVIATEMNPFKLYKILEDSKTAAPAKPGSIATDDIIIPEGDTGFEPGPFLGELQQVGIPARIDKGKIVVSKETVLVEAGEEVSKEVASTLSRMDINPMEVGIDLKAVYEDEAIYTSDVLAIDEEETLADIQSAFTRAFNLSVNAAIPTEETISTIISLAYNRAINVAMEGGIMTSETSEPLIGLAQAKMLSLASLVADVEGALDEELAEKVSSAAASATVAVVEEAEPADDEPEDEPEEDAEEEAAAGLGALFG</sequence>
<dbReference type="PANTHER" id="PTHR45699:SF3">
    <property type="entry name" value="LARGE RIBOSOMAL SUBUNIT PROTEIN UL10"/>
    <property type="match status" value="1"/>
</dbReference>
<comment type="similarity">
    <text evidence="1 6">Belongs to the universal ribosomal protein uL10 family.</text>
</comment>
<dbReference type="GO" id="GO:0022625">
    <property type="term" value="C:cytosolic large ribosomal subunit"/>
    <property type="evidence" value="ECO:0007669"/>
    <property type="project" value="TreeGrafter"/>
</dbReference>
<dbReference type="InterPro" id="IPR001790">
    <property type="entry name" value="Ribosomal_uL10"/>
</dbReference>
<evidence type="ECO:0000256" key="4">
    <source>
        <dbReference type="ARBA" id="ARBA00022980"/>
    </source>
</evidence>
<evidence type="ECO:0000256" key="2">
    <source>
        <dbReference type="ARBA" id="ARBA00022730"/>
    </source>
</evidence>
<dbReference type="Gene3D" id="6.10.140.760">
    <property type="match status" value="1"/>
</dbReference>
<evidence type="ECO:0000256" key="3">
    <source>
        <dbReference type="ARBA" id="ARBA00022884"/>
    </source>
</evidence>
<name>A0A2U1S5Y9_9EURY</name>
<dbReference type="GO" id="GO:0000027">
    <property type="term" value="P:ribosomal large subunit assembly"/>
    <property type="evidence" value="ECO:0007669"/>
    <property type="project" value="TreeGrafter"/>
</dbReference>
<dbReference type="Gene3D" id="3.30.70.1730">
    <property type="match status" value="1"/>
</dbReference>
<keyword evidence="2 6" id="KW-0699">rRNA-binding</keyword>
<dbReference type="NCBIfam" id="NF003098">
    <property type="entry name" value="PRK04019.1-5"/>
    <property type="match status" value="1"/>
</dbReference>
<evidence type="ECO:0000256" key="7">
    <source>
        <dbReference type="SAM" id="MobiDB-lite"/>
    </source>
</evidence>
<dbReference type="PANTHER" id="PTHR45699">
    <property type="entry name" value="60S ACIDIC RIBOSOMAL PROTEIN P0"/>
    <property type="match status" value="1"/>
</dbReference>
<organism evidence="9 10">
    <name type="scientific">Methanobrevibacter woesei</name>
    <dbReference type="NCBI Taxonomy" id="190976"/>
    <lineage>
        <taxon>Archaea</taxon>
        <taxon>Methanobacteriati</taxon>
        <taxon>Methanobacteriota</taxon>
        <taxon>Methanomada group</taxon>
        <taxon>Methanobacteria</taxon>
        <taxon>Methanobacteriales</taxon>
        <taxon>Methanobacteriaceae</taxon>
        <taxon>Methanobrevibacter</taxon>
    </lineage>
</organism>
<feature type="compositionally biased region" description="Acidic residues" evidence="7">
    <location>
        <begin position="308"/>
        <end position="329"/>
    </location>
</feature>
<keyword evidence="10" id="KW-1185">Reference proteome</keyword>
<dbReference type="GO" id="GO:0003735">
    <property type="term" value="F:structural constituent of ribosome"/>
    <property type="evidence" value="ECO:0007669"/>
    <property type="project" value="TreeGrafter"/>
</dbReference>
<evidence type="ECO:0000313" key="9">
    <source>
        <dbReference type="EMBL" id="PWB85010.1"/>
    </source>
</evidence>
<comment type="subunit">
    <text evidence="6">Part of the 50S ribosomal subunit. Forms part of the ribosomal stalk which helps the ribosome interact with GTP-bound translation factors. Forms a heptameric L10(L12)2(L12)2(L12)2 complex, where L10 forms an elongated spine to which the L12 dimers bind in a sequential fashion.</text>
</comment>
<dbReference type="HAMAP" id="MF_00280">
    <property type="entry name" value="Ribosomal_uL10_arch"/>
    <property type="match status" value="1"/>
</dbReference>
<keyword evidence="4 6" id="KW-0689">Ribosomal protein</keyword>
<dbReference type="InterPro" id="IPR043164">
    <property type="entry name" value="Ribosomal_uL10-like_insert_sf"/>
</dbReference>
<feature type="domain" description="Large ribosomal subunit protein uL10-like insertion" evidence="8">
    <location>
        <begin position="109"/>
        <end position="179"/>
    </location>
</feature>
<dbReference type="Pfam" id="PF00466">
    <property type="entry name" value="Ribosomal_L10"/>
    <property type="match status" value="1"/>
</dbReference>
<accession>A0A2U1S5Y9</accession>
<feature type="region of interest" description="Disordered" evidence="7">
    <location>
        <begin position="304"/>
        <end position="338"/>
    </location>
</feature>
<dbReference type="GO" id="GO:0070180">
    <property type="term" value="F:large ribosomal subunit rRNA binding"/>
    <property type="evidence" value="ECO:0007669"/>
    <property type="project" value="UniProtKB-UniRule"/>
</dbReference>
<evidence type="ECO:0000256" key="5">
    <source>
        <dbReference type="ARBA" id="ARBA00023274"/>
    </source>
</evidence>
<evidence type="ECO:0000259" key="8">
    <source>
        <dbReference type="Pfam" id="PF17777"/>
    </source>
</evidence>
<dbReference type="Proteomes" id="UP000245577">
    <property type="component" value="Unassembled WGS sequence"/>
</dbReference>
<dbReference type="Gene3D" id="3.90.105.20">
    <property type="match status" value="1"/>
</dbReference>
<dbReference type="RefSeq" id="WP_116670106.1">
    <property type="nucleotide sequence ID" value="NZ_CALIUN010000003.1"/>
</dbReference>
<gene>
    <name evidence="9" type="primary">rplJ</name>
    <name evidence="6" type="synonym">rpl10</name>
    <name evidence="6" type="synonym">rplP0</name>
    <name evidence="9" type="ORF">MBBWO_13230</name>
</gene>
<dbReference type="InterPro" id="IPR050323">
    <property type="entry name" value="Ribosomal_protein_uL10"/>
</dbReference>
<reference evidence="9 10" key="1">
    <citation type="submission" date="2017-03" db="EMBL/GenBank/DDBJ databases">
        <title>Genome sequence of Methanobrevibacter wosei.</title>
        <authorList>
            <person name="Poehlein A."/>
            <person name="Seedorf H."/>
            <person name="Daniel R."/>
        </authorList>
    </citation>
    <scope>NUCLEOTIDE SEQUENCE [LARGE SCALE GENOMIC DNA]</scope>
    <source>
        <strain evidence="9 10">DSM 11979</strain>
    </source>
</reference>
<keyword evidence="5 6" id="KW-0687">Ribonucleoprotein</keyword>
<evidence type="ECO:0000313" key="10">
    <source>
        <dbReference type="Proteomes" id="UP000245577"/>
    </source>
</evidence>
<dbReference type="InterPro" id="IPR043141">
    <property type="entry name" value="Ribosomal_uL10-like_sf"/>
</dbReference>
<dbReference type="SUPFAM" id="SSF160369">
    <property type="entry name" value="Ribosomal protein L10-like"/>
    <property type="match status" value="1"/>
</dbReference>
<protein>
    <recommendedName>
        <fullName evidence="6">Large ribosomal subunit protein uL10</fullName>
    </recommendedName>
    <alternativeName>
        <fullName evidence="6">Acidic ribosomal protein P0 homolog</fullName>
    </alternativeName>
</protein>
<evidence type="ECO:0000256" key="1">
    <source>
        <dbReference type="ARBA" id="ARBA00008889"/>
    </source>
</evidence>
<dbReference type="GO" id="GO:0002181">
    <property type="term" value="P:cytoplasmic translation"/>
    <property type="evidence" value="ECO:0007669"/>
    <property type="project" value="TreeGrafter"/>
</dbReference>
<dbReference type="CDD" id="cd05795">
    <property type="entry name" value="Ribosomal_P0_L10e"/>
    <property type="match status" value="1"/>
</dbReference>
<dbReference type="InterPro" id="IPR040637">
    <property type="entry name" value="Ribosomal_uL10-like_insert"/>
</dbReference>
<keyword evidence="3 6" id="KW-0694">RNA-binding</keyword>
<dbReference type="OrthoDB" id="30930at2157"/>
<dbReference type="InterPro" id="IPR022909">
    <property type="entry name" value="Ribosomal_uL10_arc"/>
</dbReference>
<comment type="function">
    <text evidence="6">Forms part of the ribosomal stalk, playing a central role in the interaction of the ribosome with GTP-bound translation factors.</text>
</comment>